<accession>A0AAE3R3V0</accession>
<keyword evidence="1" id="KW-0812">Transmembrane</keyword>
<keyword evidence="1" id="KW-0472">Membrane</keyword>
<evidence type="ECO:0000313" key="3">
    <source>
        <dbReference type="Proteomes" id="UP001232063"/>
    </source>
</evidence>
<evidence type="ECO:0000313" key="2">
    <source>
        <dbReference type="EMBL" id="MDJ1500378.1"/>
    </source>
</evidence>
<protein>
    <submittedName>
        <fullName evidence="2">DUF1684 domain-containing protein</fullName>
    </submittedName>
</protein>
<dbReference type="Gene3D" id="6.10.250.1680">
    <property type="match status" value="1"/>
</dbReference>
<dbReference type="AlphaFoldDB" id="A0AAE3R3V0"/>
<dbReference type="PANTHER" id="PTHR41913">
    <property type="entry name" value="DUF1684 DOMAIN-CONTAINING PROTEIN"/>
    <property type="match status" value="1"/>
</dbReference>
<sequence>MNAGKIYFFGVVAIVVLVLVYTFVFTGKKDSYISELIKFRVEKDEFFKESPDSPIQNKEVFTKLNYFPPDQAFRINADINLIKDTTRLRVGRTDGTTEYMIRYAYAIFQLGGKQHKLLLLKSSDDGDKNRLFLPFNDKTNGFDTYGGGRYLDIDWKEEKAKVVIDFNFAYNPFCTYNANYSCPIPPAQNFLDIPIKAGEKDFAKR</sequence>
<organism evidence="2 3">
    <name type="scientific">Xanthocytophaga agilis</name>
    <dbReference type="NCBI Taxonomy" id="3048010"/>
    <lineage>
        <taxon>Bacteria</taxon>
        <taxon>Pseudomonadati</taxon>
        <taxon>Bacteroidota</taxon>
        <taxon>Cytophagia</taxon>
        <taxon>Cytophagales</taxon>
        <taxon>Rhodocytophagaceae</taxon>
        <taxon>Xanthocytophaga</taxon>
    </lineage>
</organism>
<comment type="caution">
    <text evidence="2">The sequence shown here is derived from an EMBL/GenBank/DDBJ whole genome shotgun (WGS) entry which is preliminary data.</text>
</comment>
<dbReference type="Pfam" id="PF07920">
    <property type="entry name" value="DUF1684"/>
    <property type="match status" value="1"/>
</dbReference>
<dbReference type="InterPro" id="IPR012467">
    <property type="entry name" value="DUF1684"/>
</dbReference>
<dbReference type="Proteomes" id="UP001232063">
    <property type="component" value="Unassembled WGS sequence"/>
</dbReference>
<reference evidence="2" key="1">
    <citation type="submission" date="2023-05" db="EMBL/GenBank/DDBJ databases">
        <authorList>
            <person name="Zhang X."/>
        </authorList>
    </citation>
    <scope>NUCLEOTIDE SEQUENCE</scope>
    <source>
        <strain evidence="2">BD1B2-1</strain>
    </source>
</reference>
<evidence type="ECO:0000256" key="1">
    <source>
        <dbReference type="SAM" id="Phobius"/>
    </source>
</evidence>
<dbReference type="RefSeq" id="WP_314509911.1">
    <property type="nucleotide sequence ID" value="NZ_JASJOU010000002.1"/>
</dbReference>
<keyword evidence="3" id="KW-1185">Reference proteome</keyword>
<name>A0AAE3R3V0_9BACT</name>
<feature type="transmembrane region" description="Helical" evidence="1">
    <location>
        <begin position="6"/>
        <end position="25"/>
    </location>
</feature>
<dbReference type="PANTHER" id="PTHR41913:SF1">
    <property type="entry name" value="DUF1684 DOMAIN-CONTAINING PROTEIN"/>
    <property type="match status" value="1"/>
</dbReference>
<gene>
    <name evidence="2" type="ORF">QNI22_06970</name>
</gene>
<keyword evidence="1" id="KW-1133">Transmembrane helix</keyword>
<dbReference type="EMBL" id="JASJOU010000002">
    <property type="protein sequence ID" value="MDJ1500378.1"/>
    <property type="molecule type" value="Genomic_DNA"/>
</dbReference>
<proteinExistence type="predicted"/>